<protein>
    <recommendedName>
        <fullName evidence="6 7">Small ribosomal subunit protein bS20</fullName>
    </recommendedName>
</protein>
<evidence type="ECO:0000256" key="7">
    <source>
        <dbReference type="HAMAP-Rule" id="MF_00500"/>
    </source>
</evidence>
<dbReference type="GO" id="GO:0070181">
    <property type="term" value="F:small ribosomal subunit rRNA binding"/>
    <property type="evidence" value="ECO:0007669"/>
    <property type="project" value="TreeGrafter"/>
</dbReference>
<feature type="compositionally biased region" description="Basic and acidic residues" evidence="8">
    <location>
        <begin position="12"/>
        <end position="23"/>
    </location>
</feature>
<evidence type="ECO:0000313" key="9">
    <source>
        <dbReference type="EMBL" id="OGF62329.1"/>
    </source>
</evidence>
<name>A0A1F5VFV2_9BACT</name>
<dbReference type="InterPro" id="IPR036510">
    <property type="entry name" value="Ribosomal_bS20_sf"/>
</dbReference>
<gene>
    <name evidence="7" type="primary">rpsT</name>
    <name evidence="9" type="ORF">A2834_04705</name>
</gene>
<dbReference type="NCBIfam" id="TIGR00029">
    <property type="entry name" value="S20"/>
    <property type="match status" value="1"/>
</dbReference>
<evidence type="ECO:0000256" key="4">
    <source>
        <dbReference type="ARBA" id="ARBA00022980"/>
    </source>
</evidence>
<dbReference type="GO" id="GO:0003735">
    <property type="term" value="F:structural constituent of ribosome"/>
    <property type="evidence" value="ECO:0007669"/>
    <property type="project" value="InterPro"/>
</dbReference>
<dbReference type="STRING" id="1798325.A2834_04705"/>
<evidence type="ECO:0000313" key="10">
    <source>
        <dbReference type="Proteomes" id="UP000179251"/>
    </source>
</evidence>
<dbReference type="EMBL" id="MFHD01000019">
    <property type="protein sequence ID" value="OGF62329.1"/>
    <property type="molecule type" value="Genomic_DNA"/>
</dbReference>
<dbReference type="GO" id="GO:0015935">
    <property type="term" value="C:small ribosomal subunit"/>
    <property type="evidence" value="ECO:0007669"/>
    <property type="project" value="TreeGrafter"/>
</dbReference>
<comment type="caution">
    <text evidence="9">The sequence shown here is derived from an EMBL/GenBank/DDBJ whole genome shotgun (WGS) entry which is preliminary data.</text>
</comment>
<dbReference type="Proteomes" id="UP000179251">
    <property type="component" value="Unassembled WGS sequence"/>
</dbReference>
<comment type="similarity">
    <text evidence="1 7">Belongs to the bacterial ribosomal protein bS20 family.</text>
</comment>
<keyword evidence="4 7" id="KW-0689">Ribosomal protein</keyword>
<organism evidence="9 10">
    <name type="scientific">Candidatus Giovannonibacteria bacterium RIFCSPHIGHO2_01_FULL_45_23</name>
    <dbReference type="NCBI Taxonomy" id="1798325"/>
    <lineage>
        <taxon>Bacteria</taxon>
        <taxon>Candidatus Giovannoniibacteriota</taxon>
    </lineage>
</organism>
<dbReference type="HAMAP" id="MF_00500">
    <property type="entry name" value="Ribosomal_bS20"/>
    <property type="match status" value="1"/>
</dbReference>
<dbReference type="Gene3D" id="1.20.58.110">
    <property type="entry name" value="Ribosomal protein S20"/>
    <property type="match status" value="1"/>
</dbReference>
<dbReference type="PANTHER" id="PTHR33398">
    <property type="entry name" value="30S RIBOSOMAL PROTEIN S20"/>
    <property type="match status" value="1"/>
</dbReference>
<evidence type="ECO:0000256" key="3">
    <source>
        <dbReference type="ARBA" id="ARBA00022884"/>
    </source>
</evidence>
<evidence type="ECO:0000256" key="6">
    <source>
        <dbReference type="ARBA" id="ARBA00035136"/>
    </source>
</evidence>
<keyword evidence="3 7" id="KW-0694">RNA-binding</keyword>
<sequence>MPITSSAKKALRQSESRRVKNRAWKDKLKAAVKKAGVEKSPDALSAAYKIIDKSAKKGLIKKNKAARMKSRLAKLLSKSSQ</sequence>
<evidence type="ECO:0000256" key="5">
    <source>
        <dbReference type="ARBA" id="ARBA00023274"/>
    </source>
</evidence>
<accession>A0A1F5VFV2</accession>
<dbReference type="PANTHER" id="PTHR33398:SF1">
    <property type="entry name" value="SMALL RIBOSOMAL SUBUNIT PROTEIN BS20C"/>
    <property type="match status" value="1"/>
</dbReference>
<dbReference type="AlphaFoldDB" id="A0A1F5VFV2"/>
<reference evidence="9 10" key="1">
    <citation type="journal article" date="2016" name="Nat. Commun.">
        <title>Thousands of microbial genomes shed light on interconnected biogeochemical processes in an aquifer system.</title>
        <authorList>
            <person name="Anantharaman K."/>
            <person name="Brown C.T."/>
            <person name="Hug L.A."/>
            <person name="Sharon I."/>
            <person name="Castelle C.J."/>
            <person name="Probst A.J."/>
            <person name="Thomas B.C."/>
            <person name="Singh A."/>
            <person name="Wilkins M.J."/>
            <person name="Karaoz U."/>
            <person name="Brodie E.L."/>
            <person name="Williams K.H."/>
            <person name="Hubbard S.S."/>
            <person name="Banfield J.F."/>
        </authorList>
    </citation>
    <scope>NUCLEOTIDE SEQUENCE [LARGE SCALE GENOMIC DNA]</scope>
</reference>
<comment type="function">
    <text evidence="7">Binds directly to 16S ribosomal RNA.</text>
</comment>
<proteinExistence type="inferred from homology"/>
<dbReference type="InterPro" id="IPR002583">
    <property type="entry name" value="Ribosomal_bS20"/>
</dbReference>
<feature type="region of interest" description="Disordered" evidence="8">
    <location>
        <begin position="1"/>
        <end position="23"/>
    </location>
</feature>
<keyword evidence="2 7" id="KW-0699">rRNA-binding</keyword>
<dbReference type="GO" id="GO:0006412">
    <property type="term" value="P:translation"/>
    <property type="evidence" value="ECO:0007669"/>
    <property type="project" value="UniProtKB-UniRule"/>
</dbReference>
<dbReference type="GO" id="GO:0005829">
    <property type="term" value="C:cytosol"/>
    <property type="evidence" value="ECO:0007669"/>
    <property type="project" value="TreeGrafter"/>
</dbReference>
<keyword evidence="5 7" id="KW-0687">Ribonucleoprotein</keyword>
<evidence type="ECO:0000256" key="8">
    <source>
        <dbReference type="SAM" id="MobiDB-lite"/>
    </source>
</evidence>
<evidence type="ECO:0000256" key="1">
    <source>
        <dbReference type="ARBA" id="ARBA00007634"/>
    </source>
</evidence>
<dbReference type="Pfam" id="PF01649">
    <property type="entry name" value="Ribosomal_S20p"/>
    <property type="match status" value="1"/>
</dbReference>
<evidence type="ECO:0000256" key="2">
    <source>
        <dbReference type="ARBA" id="ARBA00022730"/>
    </source>
</evidence>
<dbReference type="SUPFAM" id="SSF46992">
    <property type="entry name" value="Ribosomal protein S20"/>
    <property type="match status" value="1"/>
</dbReference>